<gene>
    <name evidence="1" type="ORF">Slin15195_G052500</name>
</gene>
<name>A0A9Q9EHL3_9PEZI</name>
<keyword evidence="2" id="KW-1185">Reference proteome</keyword>
<evidence type="ECO:0000313" key="2">
    <source>
        <dbReference type="Proteomes" id="UP001056384"/>
    </source>
</evidence>
<dbReference type="AlphaFoldDB" id="A0A9Q9EHL3"/>
<sequence length="471" mass="53768">MAMRLNSRHFSFGAIGEEVKAARSDYVFDDDCDGGVPLASPSTSSEGTENLRDLVETSEPLIEESPRAARLLSASKNKFYFEDHPMCESPENTDSHRSDSSRFTTTLLASPTPQRHFSLDHLQSPTRTTSDHDSLEMVLSQEYRQIQQSPQVFKSRARSDTVFSNFSTTSTASSGFDQKSYKELFNNINDKINLVVRKYAYIDPSVAASLEEVESFLDLAGRHVNYRKVAVLISQTSHLQPPLVHGMIWRLINDLIFDTPVLDQAPSPYAQAFLVAWNQDVKCCTIQADDWSIKGPLMEARINAARRVFENTPRFNEWIKSFASTKTNQIVQKLTIAFAKNVRPTVCSELNEPITKLVRIALRMRCELKAFEFKFYEYATKAASDHMVLCKEFNHMPAPGPEKDDIHHVVCTKIPQVFEKDYRPQTKSKTCIYKAEVVAREKYPGYNDNMGDRYRRSNARKSVRTYRTYNV</sequence>
<proteinExistence type="predicted"/>
<dbReference type="OrthoDB" id="3638124at2759"/>
<evidence type="ECO:0000313" key="1">
    <source>
        <dbReference type="EMBL" id="USW51931.1"/>
    </source>
</evidence>
<protein>
    <submittedName>
        <fullName evidence="1">Uncharacterized protein</fullName>
    </submittedName>
</protein>
<accession>A0A9Q9EHL3</accession>
<organism evidence="1 2">
    <name type="scientific">Septoria linicola</name>
    <dbReference type="NCBI Taxonomy" id="215465"/>
    <lineage>
        <taxon>Eukaryota</taxon>
        <taxon>Fungi</taxon>
        <taxon>Dikarya</taxon>
        <taxon>Ascomycota</taxon>
        <taxon>Pezizomycotina</taxon>
        <taxon>Dothideomycetes</taxon>
        <taxon>Dothideomycetidae</taxon>
        <taxon>Mycosphaerellales</taxon>
        <taxon>Mycosphaerellaceae</taxon>
        <taxon>Septoria</taxon>
    </lineage>
</organism>
<reference evidence="1" key="1">
    <citation type="submission" date="2022-06" db="EMBL/GenBank/DDBJ databases">
        <title>Complete genome sequences of two strains of the flax pathogen Septoria linicola.</title>
        <authorList>
            <person name="Lapalu N."/>
            <person name="Simon A."/>
            <person name="Demenou B."/>
            <person name="Paumier D."/>
            <person name="Guillot M.-P."/>
            <person name="Gout L."/>
            <person name="Valade R."/>
        </authorList>
    </citation>
    <scope>NUCLEOTIDE SEQUENCE</scope>
    <source>
        <strain evidence="1">SE15195</strain>
    </source>
</reference>
<dbReference type="Proteomes" id="UP001056384">
    <property type="component" value="Chromosome 4"/>
</dbReference>
<dbReference type="EMBL" id="CP099421">
    <property type="protein sequence ID" value="USW51931.1"/>
    <property type="molecule type" value="Genomic_DNA"/>
</dbReference>